<evidence type="ECO:0000313" key="4">
    <source>
        <dbReference type="Proteomes" id="UP000261380"/>
    </source>
</evidence>
<proteinExistence type="predicted"/>
<dbReference type="GO" id="GO:0050780">
    <property type="term" value="F:dopamine receptor binding"/>
    <property type="evidence" value="ECO:0007669"/>
    <property type="project" value="TreeGrafter"/>
</dbReference>
<name>A0A3B5M0I7_9TELE</name>
<dbReference type="InterPro" id="IPR052317">
    <property type="entry name" value="Viral_replicn-host_int_reg"/>
</dbReference>
<keyword evidence="4" id="KW-1185">Reference proteome</keyword>
<sequence length="116" mass="13159">MVSKHIYNKQKSDAWTKRLLEGELDPFTVLGVEVHATETELKKAYRQLAVQVCVHPDKNKHPRAGEAFKVLRALAGVLGFFHMAFTSIFASLKGKEGSKTIKTYKLFKKFTLIHTL</sequence>
<keyword evidence="1" id="KW-0472">Membrane</keyword>
<evidence type="ECO:0000256" key="1">
    <source>
        <dbReference type="SAM" id="Phobius"/>
    </source>
</evidence>
<dbReference type="InterPro" id="IPR036869">
    <property type="entry name" value="J_dom_sf"/>
</dbReference>
<dbReference type="InterPro" id="IPR001623">
    <property type="entry name" value="DnaJ_domain"/>
</dbReference>
<organism evidence="3 4">
    <name type="scientific">Xiphophorus couchianus</name>
    <name type="common">Monterrey platyfish</name>
    <dbReference type="NCBI Taxonomy" id="32473"/>
    <lineage>
        <taxon>Eukaryota</taxon>
        <taxon>Metazoa</taxon>
        <taxon>Chordata</taxon>
        <taxon>Craniata</taxon>
        <taxon>Vertebrata</taxon>
        <taxon>Euteleostomi</taxon>
        <taxon>Actinopterygii</taxon>
        <taxon>Neopterygii</taxon>
        <taxon>Teleostei</taxon>
        <taxon>Neoteleostei</taxon>
        <taxon>Acanthomorphata</taxon>
        <taxon>Ovalentaria</taxon>
        <taxon>Atherinomorphae</taxon>
        <taxon>Cyprinodontiformes</taxon>
        <taxon>Poeciliidae</taxon>
        <taxon>Poeciliinae</taxon>
        <taxon>Xiphophorus</taxon>
    </lineage>
</organism>
<accession>A0A3B5M0I7</accession>
<dbReference type="Ensembl" id="ENSXCOT00000013681.1">
    <property type="protein sequence ID" value="ENSXCOP00000013514.1"/>
    <property type="gene ID" value="ENSXCOG00000010237.1"/>
</dbReference>
<reference evidence="3" key="2">
    <citation type="submission" date="2025-09" db="UniProtKB">
        <authorList>
            <consortium name="Ensembl"/>
        </authorList>
    </citation>
    <scope>IDENTIFICATION</scope>
</reference>
<dbReference type="SUPFAM" id="SSF46565">
    <property type="entry name" value="Chaperone J-domain"/>
    <property type="match status" value="1"/>
</dbReference>
<protein>
    <recommendedName>
        <fullName evidence="2">J domain-containing protein</fullName>
    </recommendedName>
</protein>
<keyword evidence="1" id="KW-0812">Transmembrane</keyword>
<feature type="transmembrane region" description="Helical" evidence="1">
    <location>
        <begin position="70"/>
        <end position="92"/>
    </location>
</feature>
<dbReference type="GeneTree" id="ENSGT00970000196960"/>
<dbReference type="PROSITE" id="PS50076">
    <property type="entry name" value="DNAJ_2"/>
    <property type="match status" value="1"/>
</dbReference>
<dbReference type="Gene3D" id="1.10.287.110">
    <property type="entry name" value="DnaJ domain"/>
    <property type="match status" value="1"/>
</dbReference>
<dbReference type="AlphaFoldDB" id="A0A3B5M0I7"/>
<dbReference type="PANTHER" id="PTHR44665:SF1">
    <property type="entry name" value="DNAJ HOMOLOG SUBFAMILY C MEMBER 14"/>
    <property type="match status" value="1"/>
</dbReference>
<evidence type="ECO:0000259" key="2">
    <source>
        <dbReference type="PROSITE" id="PS50076"/>
    </source>
</evidence>
<dbReference type="PANTHER" id="PTHR44665">
    <property type="entry name" value="DNAJ HOMOLOG SUBFAMILY C MEMBER 14"/>
    <property type="match status" value="1"/>
</dbReference>
<keyword evidence="1" id="KW-1133">Transmembrane helix</keyword>
<dbReference type="CDD" id="cd06257">
    <property type="entry name" value="DnaJ"/>
    <property type="match status" value="1"/>
</dbReference>
<reference evidence="3" key="1">
    <citation type="submission" date="2025-08" db="UniProtKB">
        <authorList>
            <consortium name="Ensembl"/>
        </authorList>
    </citation>
    <scope>IDENTIFICATION</scope>
</reference>
<dbReference type="SMART" id="SM00271">
    <property type="entry name" value="DnaJ"/>
    <property type="match status" value="1"/>
</dbReference>
<dbReference type="Pfam" id="PF00226">
    <property type="entry name" value="DnaJ"/>
    <property type="match status" value="1"/>
</dbReference>
<feature type="domain" description="J" evidence="2">
    <location>
        <begin position="25"/>
        <end position="108"/>
    </location>
</feature>
<evidence type="ECO:0000313" key="3">
    <source>
        <dbReference type="Ensembl" id="ENSXCOP00000013514.1"/>
    </source>
</evidence>
<dbReference type="Proteomes" id="UP000261380">
    <property type="component" value="Unplaced"/>
</dbReference>